<dbReference type="InterPro" id="IPR001128">
    <property type="entry name" value="Cyt_P450"/>
</dbReference>
<dbReference type="GO" id="GO:0004497">
    <property type="term" value="F:monooxygenase activity"/>
    <property type="evidence" value="ECO:0007669"/>
    <property type="project" value="InterPro"/>
</dbReference>
<dbReference type="SUPFAM" id="SSF48264">
    <property type="entry name" value="Cytochrome P450"/>
    <property type="match status" value="1"/>
</dbReference>
<dbReference type="EMBL" id="JEMN01001087">
    <property type="protein sequence ID" value="KXH48711.1"/>
    <property type="molecule type" value="Genomic_DNA"/>
</dbReference>
<keyword evidence="2" id="KW-0479">Metal-binding</keyword>
<keyword evidence="1" id="KW-0349">Heme</keyword>
<dbReference type="GO" id="GO:0020037">
    <property type="term" value="F:heme binding"/>
    <property type="evidence" value="ECO:0007669"/>
    <property type="project" value="InterPro"/>
</dbReference>
<feature type="transmembrane region" description="Helical" evidence="4">
    <location>
        <begin position="24"/>
        <end position="41"/>
    </location>
</feature>
<keyword evidence="4" id="KW-0472">Membrane</keyword>
<dbReference type="Gene3D" id="1.10.630.10">
    <property type="entry name" value="Cytochrome P450"/>
    <property type="match status" value="1"/>
</dbReference>
<sequence>MGSDIARSLLFFGWFYNHWDRHPTWTLLATLFVIIVLFRVYETARQYRRLRHFKGPPLAAVSKSWLLKTVTGSRGHLEFYNVTRRYGSLARIGPNDLLNDDPALMRRMLGVRSEYRRSDWYDGMRFNPSRDNVLSCRDEDEHTKLRSKMAAGYSGREVQAFEQKIDENLLRLIALIEGYADESKPFDFGRKAQFFTLDVISDLAFGEPFGFVASDSDMYEYIETTEENLPVFMGMTVVPWVIRLFRYPLLRSMLPTEKDPLGFGKVMGIAKRFSAERFGPDAKVQRDMLGSFVAHGLTQEEAESEILLQIIAGSDTTATAIRATLLYIITNPRVHNKLLAEILTSDMNAKTATHDRPVISDAEARNLPYLQAVIKEGLRIFPPVAGLMAKQAPPEGDTWNGAFIPGGTRVGWSSWAMFRRHDVFGEDASEFRPERWLAGQGEDAKEEDGTTGAAEKRLREMEATIELVFSYGRYQCLGRPVALMELNKVFFEHVGSGAKGLTLEIHTDKGVLSAATTIRAHHLRSVEPVEDFQLRYSRTV</sequence>
<evidence type="ECO:0000256" key="2">
    <source>
        <dbReference type="ARBA" id="ARBA00022723"/>
    </source>
</evidence>
<keyword evidence="3" id="KW-0408">Iron</keyword>
<reference evidence="5 6" key="1">
    <citation type="submission" date="2014-02" db="EMBL/GenBank/DDBJ databases">
        <title>The genome sequence of Colletotrichum nymphaeae SA-01.</title>
        <authorList>
            <person name="Baroncelli R."/>
            <person name="Thon M.R."/>
        </authorList>
    </citation>
    <scope>NUCLEOTIDE SEQUENCE [LARGE SCALE GENOMIC DNA]</scope>
    <source>
        <strain evidence="5 6">SA-01</strain>
    </source>
</reference>
<accession>A0A135TKX3</accession>
<dbReference type="PRINTS" id="PR00385">
    <property type="entry name" value="P450"/>
</dbReference>
<proteinExistence type="predicted"/>
<dbReference type="InterPro" id="IPR050121">
    <property type="entry name" value="Cytochrome_P450_monoxygenase"/>
</dbReference>
<dbReference type="CDD" id="cd11060">
    <property type="entry name" value="CYP57A1-like"/>
    <property type="match status" value="1"/>
</dbReference>
<dbReference type="PANTHER" id="PTHR24305:SF168">
    <property type="entry name" value="P450, PUTATIVE (EUROFUNG)-RELATED"/>
    <property type="match status" value="1"/>
</dbReference>
<evidence type="ECO:0000313" key="6">
    <source>
        <dbReference type="Proteomes" id="UP000070054"/>
    </source>
</evidence>
<dbReference type="AlphaFoldDB" id="A0A135TKX3"/>
<evidence type="ECO:0000313" key="5">
    <source>
        <dbReference type="EMBL" id="KXH48711.1"/>
    </source>
</evidence>
<comment type="caution">
    <text evidence="5">The sequence shown here is derived from an EMBL/GenBank/DDBJ whole genome shotgun (WGS) entry which is preliminary data.</text>
</comment>
<evidence type="ECO:0008006" key="7">
    <source>
        <dbReference type="Google" id="ProtNLM"/>
    </source>
</evidence>
<keyword evidence="4" id="KW-0812">Transmembrane</keyword>
<keyword evidence="6" id="KW-1185">Reference proteome</keyword>
<dbReference type="PANTHER" id="PTHR24305">
    <property type="entry name" value="CYTOCHROME P450"/>
    <property type="match status" value="1"/>
</dbReference>
<organism evidence="5 6">
    <name type="scientific">Colletotrichum nymphaeae SA-01</name>
    <dbReference type="NCBI Taxonomy" id="1460502"/>
    <lineage>
        <taxon>Eukaryota</taxon>
        <taxon>Fungi</taxon>
        <taxon>Dikarya</taxon>
        <taxon>Ascomycota</taxon>
        <taxon>Pezizomycotina</taxon>
        <taxon>Sordariomycetes</taxon>
        <taxon>Hypocreomycetidae</taxon>
        <taxon>Glomerellales</taxon>
        <taxon>Glomerellaceae</taxon>
        <taxon>Colletotrichum</taxon>
        <taxon>Colletotrichum acutatum species complex</taxon>
    </lineage>
</organism>
<dbReference type="Proteomes" id="UP000070054">
    <property type="component" value="Unassembled WGS sequence"/>
</dbReference>
<dbReference type="InterPro" id="IPR036396">
    <property type="entry name" value="Cyt_P450_sf"/>
</dbReference>
<evidence type="ECO:0000256" key="3">
    <source>
        <dbReference type="ARBA" id="ARBA00023004"/>
    </source>
</evidence>
<dbReference type="GO" id="GO:0016705">
    <property type="term" value="F:oxidoreductase activity, acting on paired donors, with incorporation or reduction of molecular oxygen"/>
    <property type="evidence" value="ECO:0007669"/>
    <property type="project" value="InterPro"/>
</dbReference>
<gene>
    <name evidence="5" type="ORF">CNYM01_07593</name>
</gene>
<protein>
    <recommendedName>
        <fullName evidence="7">Cytochrome P450</fullName>
    </recommendedName>
</protein>
<dbReference type="Pfam" id="PF00067">
    <property type="entry name" value="p450"/>
    <property type="match status" value="1"/>
</dbReference>
<keyword evidence="4" id="KW-1133">Transmembrane helix</keyword>
<dbReference type="GO" id="GO:0005506">
    <property type="term" value="F:iron ion binding"/>
    <property type="evidence" value="ECO:0007669"/>
    <property type="project" value="InterPro"/>
</dbReference>
<evidence type="ECO:0000256" key="1">
    <source>
        <dbReference type="ARBA" id="ARBA00022617"/>
    </source>
</evidence>
<name>A0A135TKX3_9PEZI</name>
<evidence type="ECO:0000256" key="4">
    <source>
        <dbReference type="SAM" id="Phobius"/>
    </source>
</evidence>
<dbReference type="OrthoDB" id="3934656at2759"/>